<dbReference type="EMBL" id="KB644414">
    <property type="protein sequence ID" value="EPS32579.1"/>
    <property type="molecule type" value="Genomic_DNA"/>
</dbReference>
<dbReference type="GO" id="GO:0051604">
    <property type="term" value="P:protein maturation"/>
    <property type="evidence" value="ECO:0007669"/>
    <property type="project" value="TreeGrafter"/>
</dbReference>
<organism evidence="4 5">
    <name type="scientific">Penicillium oxalicum (strain 114-2 / CGMCC 5302)</name>
    <name type="common">Penicillium decumbens</name>
    <dbReference type="NCBI Taxonomy" id="933388"/>
    <lineage>
        <taxon>Eukaryota</taxon>
        <taxon>Fungi</taxon>
        <taxon>Dikarya</taxon>
        <taxon>Ascomycota</taxon>
        <taxon>Pezizomycotina</taxon>
        <taxon>Eurotiomycetes</taxon>
        <taxon>Eurotiomycetidae</taxon>
        <taxon>Eurotiales</taxon>
        <taxon>Aspergillaceae</taxon>
        <taxon>Penicillium</taxon>
    </lineage>
</organism>
<dbReference type="SUPFAM" id="SSF56235">
    <property type="entry name" value="N-terminal nucleophile aminohydrolases (Ntn hydrolases)"/>
    <property type="match status" value="1"/>
</dbReference>
<accession>S7ZQ82</accession>
<reference evidence="4 5" key="1">
    <citation type="journal article" date="2013" name="PLoS ONE">
        <title>Genomic and secretomic analyses reveal unique features of the lignocellulolytic enzyme system of Penicillium decumbens.</title>
        <authorList>
            <person name="Liu G."/>
            <person name="Zhang L."/>
            <person name="Wei X."/>
            <person name="Zou G."/>
            <person name="Qin Y."/>
            <person name="Ma L."/>
            <person name="Li J."/>
            <person name="Zheng H."/>
            <person name="Wang S."/>
            <person name="Wang C."/>
            <person name="Xun L."/>
            <person name="Zhao G.-P."/>
            <person name="Zhou Z."/>
            <person name="Qu Y."/>
        </authorList>
    </citation>
    <scope>NUCLEOTIDE SEQUENCE [LARGE SCALE GENOMIC DNA]</scope>
    <source>
        <strain evidence="5">114-2 / CGMCC 5302</strain>
    </source>
</reference>
<dbReference type="HOGENOM" id="CLU_021603_5_2_1"/>
<evidence type="ECO:0008006" key="6">
    <source>
        <dbReference type="Google" id="ProtNLM"/>
    </source>
</evidence>
<proteinExistence type="predicted"/>
<dbReference type="MEROPS" id="T02.004"/>
<dbReference type="AlphaFoldDB" id="S7ZQ82"/>
<feature type="active site" description="Nucleophile" evidence="1">
    <location>
        <position position="337"/>
    </location>
</feature>
<name>S7ZQ82_PENO1</name>
<dbReference type="Pfam" id="PF01112">
    <property type="entry name" value="Asparaginase_2"/>
    <property type="match status" value="2"/>
</dbReference>
<dbReference type="InterPro" id="IPR029055">
    <property type="entry name" value="Ntn_hydrolases_N"/>
</dbReference>
<dbReference type="FunFam" id="3.60.20.30:FF:000007">
    <property type="entry name" value="Similar to threonine aspartase"/>
    <property type="match status" value="1"/>
</dbReference>
<dbReference type="OrthoDB" id="77601at2759"/>
<dbReference type="CDD" id="cd04514">
    <property type="entry name" value="Taspase1_like"/>
    <property type="match status" value="1"/>
</dbReference>
<feature type="site" description="Cleavage; by autolysis" evidence="2">
    <location>
        <begin position="336"/>
        <end position="337"/>
    </location>
</feature>
<dbReference type="InterPro" id="IPR000246">
    <property type="entry name" value="Peptidase_T2"/>
</dbReference>
<evidence type="ECO:0000256" key="2">
    <source>
        <dbReference type="PIRSR" id="PIRSR600246-3"/>
    </source>
</evidence>
<sequence length="529" mass="56933">MTSLRQTESLYAIFVHAGAGYHSHENEDMHLEACRQAIEAGMSLLRNGATAVDAVEMAIMTLEDTPVTNAGYGSNLNALGEVEGDASIVDHFGRSGACGAVPTVKNPIMLARKIYDQAYRNPGLARVPPNFLVGQGAADFAWDNGVLLTVPEHLIAPGPRARYEMWCKDIAAYEAKHPEKSKRNPFLAWVCRPSVCPTSQTTVVESGIEKNVRTADDTTQVHQSDYVRFEHIESTDSTDGHRTTFHSETTPETTHTGPSGTRFGLEQSVHPGSSVLPPTNFHEDAEHSRLDNIHQHDPRLDFPAGYGSSLRAELGDSISLNGTEERPSEKEDSITDTVGVIAVDKYGNIAAGSSSGGIGMKHRGRVGPAALIGIGTHVTPVDPTDSEKATVAVCTSGTGEHISSTFAASTCANRVYYAQRKDRNGRLVNVSEEEAITEMIKNEFARHPAVINSDIGGSIGIMCVKKTIDGIALFFAHNSDSFAVASMSSCDEQPSCIMSRITRSGATALGGTYFQYPEPAAKIRKIDRT</sequence>
<feature type="compositionally biased region" description="Basic and acidic residues" evidence="3">
    <location>
        <begin position="231"/>
        <end position="242"/>
    </location>
</feature>
<dbReference type="InterPro" id="IPR037464">
    <property type="entry name" value="Taspase1"/>
</dbReference>
<dbReference type="PANTHER" id="PTHR10188:SF8">
    <property type="entry name" value="THREONINE ASPARTASE 1"/>
    <property type="match status" value="1"/>
</dbReference>
<dbReference type="GO" id="GO:0004298">
    <property type="term" value="F:threonine-type endopeptidase activity"/>
    <property type="evidence" value="ECO:0007669"/>
    <property type="project" value="InterPro"/>
</dbReference>
<dbReference type="Proteomes" id="UP000019376">
    <property type="component" value="Unassembled WGS sequence"/>
</dbReference>
<keyword evidence="5" id="KW-1185">Reference proteome</keyword>
<dbReference type="PANTHER" id="PTHR10188">
    <property type="entry name" value="L-ASPARAGINASE"/>
    <property type="match status" value="1"/>
</dbReference>
<feature type="region of interest" description="Disordered" evidence="3">
    <location>
        <begin position="231"/>
        <end position="282"/>
    </location>
</feature>
<gene>
    <name evidence="4" type="ORF">PDE_07539</name>
</gene>
<dbReference type="eggNOG" id="KOG1592">
    <property type="taxonomic scope" value="Eukaryota"/>
</dbReference>
<evidence type="ECO:0000256" key="3">
    <source>
        <dbReference type="SAM" id="MobiDB-lite"/>
    </source>
</evidence>
<protein>
    <recommendedName>
        <fullName evidence="6">Asparaginase</fullName>
    </recommendedName>
</protein>
<evidence type="ECO:0000256" key="1">
    <source>
        <dbReference type="PIRSR" id="PIRSR600246-1"/>
    </source>
</evidence>
<dbReference type="PhylomeDB" id="S7ZQ82"/>
<dbReference type="GO" id="GO:0005737">
    <property type="term" value="C:cytoplasm"/>
    <property type="evidence" value="ECO:0007669"/>
    <property type="project" value="TreeGrafter"/>
</dbReference>
<dbReference type="STRING" id="933388.S7ZQ82"/>
<evidence type="ECO:0000313" key="4">
    <source>
        <dbReference type="EMBL" id="EPS32579.1"/>
    </source>
</evidence>
<dbReference type="Gene3D" id="3.60.20.30">
    <property type="entry name" value="(Glycosyl)asparaginase"/>
    <property type="match status" value="1"/>
</dbReference>
<evidence type="ECO:0000313" key="5">
    <source>
        <dbReference type="Proteomes" id="UP000019376"/>
    </source>
</evidence>
<feature type="compositionally biased region" description="Low complexity" evidence="3">
    <location>
        <begin position="246"/>
        <end position="261"/>
    </location>
</feature>